<feature type="region of interest" description="Disordered" evidence="1">
    <location>
        <begin position="196"/>
        <end position="302"/>
    </location>
</feature>
<feature type="compositionally biased region" description="Basic residues" evidence="1">
    <location>
        <begin position="1"/>
        <end position="37"/>
    </location>
</feature>
<feature type="compositionally biased region" description="Basic residues" evidence="1">
    <location>
        <begin position="244"/>
        <end position="259"/>
    </location>
</feature>
<feature type="non-terminal residue" evidence="2">
    <location>
        <position position="1"/>
    </location>
</feature>
<feature type="compositionally biased region" description="Low complexity" evidence="1">
    <location>
        <begin position="216"/>
        <end position="225"/>
    </location>
</feature>
<accession>A0A6J4SI44</accession>
<protein>
    <submittedName>
        <fullName evidence="2">Uncharacterized protein</fullName>
    </submittedName>
</protein>
<gene>
    <name evidence="2" type="ORF">AVDCRST_MAG53-1728</name>
</gene>
<dbReference type="EMBL" id="CADCVR010000053">
    <property type="protein sequence ID" value="CAA9494676.1"/>
    <property type="molecule type" value="Genomic_DNA"/>
</dbReference>
<feature type="region of interest" description="Disordered" evidence="1">
    <location>
        <begin position="115"/>
        <end position="154"/>
    </location>
</feature>
<reference evidence="2" key="1">
    <citation type="submission" date="2020-02" db="EMBL/GenBank/DDBJ databases">
        <authorList>
            <person name="Meier V. D."/>
        </authorList>
    </citation>
    <scope>NUCLEOTIDE SEQUENCE</scope>
    <source>
        <strain evidence="2">AVDCRST_MAG53</strain>
    </source>
</reference>
<evidence type="ECO:0000256" key="1">
    <source>
        <dbReference type="SAM" id="MobiDB-lite"/>
    </source>
</evidence>
<feature type="compositionally biased region" description="Basic residues" evidence="1">
    <location>
        <begin position="116"/>
        <end position="125"/>
    </location>
</feature>
<feature type="non-terminal residue" evidence="2">
    <location>
        <position position="302"/>
    </location>
</feature>
<dbReference type="AlphaFoldDB" id="A0A6J4SI44"/>
<proteinExistence type="predicted"/>
<feature type="region of interest" description="Disordered" evidence="1">
    <location>
        <begin position="1"/>
        <end position="84"/>
    </location>
</feature>
<evidence type="ECO:0000313" key="2">
    <source>
        <dbReference type="EMBL" id="CAA9494676.1"/>
    </source>
</evidence>
<organism evidence="2">
    <name type="scientific">uncultured Solirubrobacteraceae bacterium</name>
    <dbReference type="NCBI Taxonomy" id="1162706"/>
    <lineage>
        <taxon>Bacteria</taxon>
        <taxon>Bacillati</taxon>
        <taxon>Actinomycetota</taxon>
        <taxon>Thermoleophilia</taxon>
        <taxon>Solirubrobacterales</taxon>
        <taxon>Solirubrobacteraceae</taxon>
        <taxon>environmental samples</taxon>
    </lineage>
</organism>
<name>A0A6J4SI44_9ACTN</name>
<sequence length="302" mass="32299">ARRRHRPRPRLRAVPRRGARHRVGRGPGRRRRRRRRVVAGAGVAPRPRGRRRAACPPRGAWRPGGGPCHRARGAGVGDRSRRAVRRRRRVDARVARRAHPCAHRRLRGGLGVRAGAGRRARRPRHGGAVGASCRRSAPGGRVRPGALRGQPDPDLERRAAALGTSSGRRLCGTGPRRGGLGTLAAPLARRAGRALCARGDGPLSPPPGRLDRGRRAPGARATRAPCRSRGPRLPGRARGSRGTGPRRARRRPRAGRRSPRCAGRLGAGGGAPPAERARAGEARGARGGGWRTLAGPRRPVPM</sequence>
<feature type="compositionally biased region" description="Basic and acidic residues" evidence="1">
    <location>
        <begin position="275"/>
        <end position="284"/>
    </location>
</feature>